<sequence>MNGPSLPDPWAIPRTLKADAQRLSEGAHGAVARSNAARGAFSGETVNDGELRLSCPPGGRDPHVSASKSSDSEAVVDKTTSSYSPQPKEITLQASGVGRRSLSAKTTGSTKLLLASCTRMGESERNGENSSAALSLRSRLHMTPQAITSCGTSATAEAIQQGLDVGETLEKTSTLERRTFSRRLSQWGHVDRPLSAACA</sequence>
<name>A0A7J6BII2_9TELE</name>
<dbReference type="AlphaFoldDB" id="A0A7J6BII2"/>
<evidence type="ECO:0000256" key="1">
    <source>
        <dbReference type="SAM" id="MobiDB-lite"/>
    </source>
</evidence>
<dbReference type="Proteomes" id="UP000579812">
    <property type="component" value="Unassembled WGS sequence"/>
</dbReference>
<gene>
    <name evidence="2" type="ORF">G5714_024651</name>
</gene>
<accession>A0A7J6BII2</accession>
<comment type="caution">
    <text evidence="2">The sequence shown here is derived from an EMBL/GenBank/DDBJ whole genome shotgun (WGS) entry which is preliminary data.</text>
</comment>
<evidence type="ECO:0000313" key="2">
    <source>
        <dbReference type="EMBL" id="KAF4094674.1"/>
    </source>
</evidence>
<keyword evidence="3" id="KW-1185">Reference proteome</keyword>
<dbReference type="EMBL" id="JAAMOB010000028">
    <property type="protein sequence ID" value="KAF4094674.1"/>
    <property type="molecule type" value="Genomic_DNA"/>
</dbReference>
<feature type="region of interest" description="Disordered" evidence="1">
    <location>
        <begin position="21"/>
        <end position="103"/>
    </location>
</feature>
<evidence type="ECO:0000313" key="3">
    <source>
        <dbReference type="Proteomes" id="UP000579812"/>
    </source>
</evidence>
<proteinExistence type="predicted"/>
<protein>
    <submittedName>
        <fullName evidence="2">Uncharacterized protein</fullName>
    </submittedName>
</protein>
<organism evidence="2 3">
    <name type="scientific">Onychostoma macrolepis</name>
    <dbReference type="NCBI Taxonomy" id="369639"/>
    <lineage>
        <taxon>Eukaryota</taxon>
        <taxon>Metazoa</taxon>
        <taxon>Chordata</taxon>
        <taxon>Craniata</taxon>
        <taxon>Vertebrata</taxon>
        <taxon>Euteleostomi</taxon>
        <taxon>Actinopterygii</taxon>
        <taxon>Neopterygii</taxon>
        <taxon>Teleostei</taxon>
        <taxon>Ostariophysi</taxon>
        <taxon>Cypriniformes</taxon>
        <taxon>Cyprinidae</taxon>
        <taxon>Acrossocheilinae</taxon>
        <taxon>Onychostoma</taxon>
    </lineage>
</organism>
<reference evidence="2 3" key="1">
    <citation type="submission" date="2020-04" db="EMBL/GenBank/DDBJ databases">
        <title>Chromosome-level genome assembly of a cyprinid fish Onychostoma macrolepis by integration of Nanopore Sequencing, Bionano and Hi-C technology.</title>
        <authorList>
            <person name="Wang D."/>
        </authorList>
    </citation>
    <scope>NUCLEOTIDE SEQUENCE [LARGE SCALE GENOMIC DNA]</scope>
    <source>
        <strain evidence="2">SWU-2019</strain>
        <tissue evidence="2">Muscle</tissue>
    </source>
</reference>